<keyword evidence="7 14" id="KW-1133">Transmembrane helix</keyword>
<comment type="similarity">
    <text evidence="2 13">Belongs to the fatty acid desaturase type 1 family.</text>
</comment>
<evidence type="ECO:0000256" key="14">
    <source>
        <dbReference type="SAM" id="Phobius"/>
    </source>
</evidence>
<sequence>MVAVADEKHFPIVGKQQQRLLWSYIIYFIILHTLSIYGCYLLIFTMPLSIFIRHIIVVDLMGKLGSFGIVAGAHRLWSHRSYRARLPLRIFLMLCHTMTFELSILKWSQLHRVHHKWSDTDADPHNSRRGFFYSHVGWLFFDQSPEYYEKEKTLNFDDLLADPIIRFQDQFYWPLLVITWAIVPMYLGHWYTGSSLFVCFTIEVMLRHCLALHHTFIVNSIAHKYGSRPYDPKIEPRDNYFVVYLALGEGYHNYHHTFPWDYSASEHGWQKTFNIITAFIDFCALFGLAYDLRKPSAEFIAKRSEKALKMIDNNNDDDDDDQHSTLSTSSTSKNIGFYNLIIILLDNLIGLMINTIGLVLLAALKIVVFYYS</sequence>
<evidence type="ECO:0000256" key="5">
    <source>
        <dbReference type="ARBA" id="ARBA00022723"/>
    </source>
</evidence>
<dbReference type="GO" id="GO:0005789">
    <property type="term" value="C:endoplasmic reticulum membrane"/>
    <property type="evidence" value="ECO:0007669"/>
    <property type="project" value="TreeGrafter"/>
</dbReference>
<name>A0A922IDY2_DERFA</name>
<keyword evidence="12 13" id="KW-0275">Fatty acid biosynthesis</keyword>
<evidence type="ECO:0000256" key="12">
    <source>
        <dbReference type="ARBA" id="ARBA00023160"/>
    </source>
</evidence>
<feature type="transmembrane region" description="Helical" evidence="14">
    <location>
        <begin position="55"/>
        <end position="74"/>
    </location>
</feature>
<feature type="transmembrane region" description="Helical" evidence="14">
    <location>
        <begin position="348"/>
        <end position="371"/>
    </location>
</feature>
<evidence type="ECO:0000256" key="6">
    <source>
        <dbReference type="ARBA" id="ARBA00022832"/>
    </source>
</evidence>
<keyword evidence="11 14" id="KW-0472">Membrane</keyword>
<evidence type="ECO:0000256" key="9">
    <source>
        <dbReference type="ARBA" id="ARBA00023004"/>
    </source>
</evidence>
<evidence type="ECO:0000256" key="2">
    <source>
        <dbReference type="ARBA" id="ARBA00009295"/>
    </source>
</evidence>
<dbReference type="InterPro" id="IPR001522">
    <property type="entry name" value="FADS-1_CS"/>
</dbReference>
<dbReference type="PRINTS" id="PR00075">
    <property type="entry name" value="FACDDSATRASE"/>
</dbReference>
<organism evidence="16 17">
    <name type="scientific">Dermatophagoides farinae</name>
    <name type="common">American house dust mite</name>
    <dbReference type="NCBI Taxonomy" id="6954"/>
    <lineage>
        <taxon>Eukaryota</taxon>
        <taxon>Metazoa</taxon>
        <taxon>Ecdysozoa</taxon>
        <taxon>Arthropoda</taxon>
        <taxon>Chelicerata</taxon>
        <taxon>Arachnida</taxon>
        <taxon>Acari</taxon>
        <taxon>Acariformes</taxon>
        <taxon>Sarcoptiformes</taxon>
        <taxon>Astigmata</taxon>
        <taxon>Psoroptidia</taxon>
        <taxon>Analgoidea</taxon>
        <taxon>Pyroglyphidae</taxon>
        <taxon>Dermatophagoidinae</taxon>
        <taxon>Dermatophagoides</taxon>
    </lineage>
</organism>
<evidence type="ECO:0000256" key="3">
    <source>
        <dbReference type="ARBA" id="ARBA00022516"/>
    </source>
</evidence>
<keyword evidence="6" id="KW-0276">Fatty acid metabolism</keyword>
<keyword evidence="17" id="KW-1185">Reference proteome</keyword>
<evidence type="ECO:0000256" key="13">
    <source>
        <dbReference type="RuleBase" id="RU000581"/>
    </source>
</evidence>
<feature type="domain" description="Fatty acid desaturase" evidence="15">
    <location>
        <begin position="67"/>
        <end position="259"/>
    </location>
</feature>
<evidence type="ECO:0000313" key="17">
    <source>
        <dbReference type="Proteomes" id="UP000790347"/>
    </source>
</evidence>
<evidence type="ECO:0000256" key="7">
    <source>
        <dbReference type="ARBA" id="ARBA00022989"/>
    </source>
</evidence>
<dbReference type="CDD" id="cd03505">
    <property type="entry name" value="Delta9-FADS-like"/>
    <property type="match status" value="1"/>
</dbReference>
<reference evidence="16" key="2">
    <citation type="journal article" date="2022" name="Res Sq">
        <title>Comparative Genomics Reveals Insights into the Divergent Evolution of Astigmatic Mites and Household Pest Adaptations.</title>
        <authorList>
            <person name="Xiong Q."/>
            <person name="Wan A.T.-Y."/>
            <person name="Liu X.-Y."/>
            <person name="Fung C.S.-H."/>
            <person name="Xiao X."/>
            <person name="Malainual N."/>
            <person name="Hou J."/>
            <person name="Wang L."/>
            <person name="Wang M."/>
            <person name="Yang K."/>
            <person name="Cui Y."/>
            <person name="Leung E."/>
            <person name="Nong W."/>
            <person name="Shin S.-K."/>
            <person name="Au S."/>
            <person name="Jeong K.Y."/>
            <person name="Chew F.T."/>
            <person name="Hui J."/>
            <person name="Leung T.F."/>
            <person name="Tungtrongchitr A."/>
            <person name="Zhong N."/>
            <person name="Liu Z."/>
            <person name="Tsui S."/>
        </authorList>
    </citation>
    <scope>NUCLEOTIDE SEQUENCE</scope>
    <source>
        <strain evidence="16">Derf</strain>
        <tissue evidence="16">Whole organism</tissue>
    </source>
</reference>
<comment type="domain">
    <text evidence="13">The histidine box domains are involved in binding the catalytic metal ions.</text>
</comment>
<proteinExistence type="inferred from homology"/>
<dbReference type="InterPro" id="IPR015876">
    <property type="entry name" value="Acyl-CoA_DS"/>
</dbReference>
<evidence type="ECO:0000256" key="10">
    <source>
        <dbReference type="ARBA" id="ARBA00023098"/>
    </source>
</evidence>
<feature type="transmembrane region" description="Helical" evidence="14">
    <location>
        <begin position="171"/>
        <end position="191"/>
    </location>
</feature>
<dbReference type="AlphaFoldDB" id="A0A922IDY2"/>
<dbReference type="Proteomes" id="UP000790347">
    <property type="component" value="Unassembled WGS sequence"/>
</dbReference>
<evidence type="ECO:0000256" key="11">
    <source>
        <dbReference type="ARBA" id="ARBA00023136"/>
    </source>
</evidence>
<dbReference type="PANTHER" id="PTHR11351:SF31">
    <property type="entry name" value="DESATURASE 1, ISOFORM A-RELATED"/>
    <property type="match status" value="1"/>
</dbReference>
<dbReference type="GO" id="GO:0004768">
    <property type="term" value="F:stearoyl-CoA 9-desaturase activity"/>
    <property type="evidence" value="ECO:0007669"/>
    <property type="project" value="TreeGrafter"/>
</dbReference>
<comment type="cofactor">
    <cofactor evidence="13">
        <name>Fe(2+)</name>
        <dbReference type="ChEBI" id="CHEBI:29033"/>
    </cofactor>
</comment>
<dbReference type="InterPro" id="IPR005804">
    <property type="entry name" value="FA_desaturase_dom"/>
</dbReference>
<evidence type="ECO:0000256" key="4">
    <source>
        <dbReference type="ARBA" id="ARBA00022692"/>
    </source>
</evidence>
<comment type="caution">
    <text evidence="16">The sequence shown here is derived from an EMBL/GenBank/DDBJ whole genome shotgun (WGS) entry which is preliminary data.</text>
</comment>
<protein>
    <recommendedName>
        <fullName evidence="15">Fatty acid desaturase domain-containing protein</fullName>
    </recommendedName>
</protein>
<dbReference type="Pfam" id="PF00487">
    <property type="entry name" value="FA_desaturase"/>
    <property type="match status" value="1"/>
</dbReference>
<dbReference type="PANTHER" id="PTHR11351">
    <property type="entry name" value="ACYL-COA DESATURASE"/>
    <property type="match status" value="1"/>
</dbReference>
<keyword evidence="8 13" id="KW-0560">Oxidoreductase</keyword>
<evidence type="ECO:0000256" key="1">
    <source>
        <dbReference type="ARBA" id="ARBA00004141"/>
    </source>
</evidence>
<keyword evidence="9" id="KW-0408">Iron</keyword>
<keyword evidence="3 13" id="KW-0444">Lipid biosynthesis</keyword>
<evidence type="ECO:0000259" key="15">
    <source>
        <dbReference type="Pfam" id="PF00487"/>
    </source>
</evidence>
<feature type="transmembrane region" description="Helical" evidence="14">
    <location>
        <begin position="20"/>
        <end position="43"/>
    </location>
</feature>
<comment type="subcellular location">
    <subcellularLocation>
        <location evidence="1">Membrane</location>
        <topology evidence="1">Multi-pass membrane protein</topology>
    </subcellularLocation>
</comment>
<dbReference type="EMBL" id="ASGP02000001">
    <property type="protein sequence ID" value="KAH9530317.1"/>
    <property type="molecule type" value="Genomic_DNA"/>
</dbReference>
<reference evidence="16" key="1">
    <citation type="submission" date="2013-05" db="EMBL/GenBank/DDBJ databases">
        <authorList>
            <person name="Yim A.K.Y."/>
            <person name="Chan T.F."/>
            <person name="Ji K.M."/>
            <person name="Liu X.Y."/>
            <person name="Zhou J.W."/>
            <person name="Li R.Q."/>
            <person name="Yang K.Y."/>
            <person name="Li J."/>
            <person name="Li M."/>
            <person name="Law P.T.W."/>
            <person name="Wu Y.L."/>
            <person name="Cai Z.L."/>
            <person name="Qin H."/>
            <person name="Bao Y."/>
            <person name="Leung R.K.K."/>
            <person name="Ng P.K.S."/>
            <person name="Zou J."/>
            <person name="Zhong X.J."/>
            <person name="Ran P.X."/>
            <person name="Zhong N.S."/>
            <person name="Liu Z.G."/>
            <person name="Tsui S.K.W."/>
        </authorList>
    </citation>
    <scope>NUCLEOTIDE SEQUENCE</scope>
    <source>
        <strain evidence="16">Derf</strain>
        <tissue evidence="16">Whole organism</tissue>
    </source>
</reference>
<keyword evidence="4 13" id="KW-0812">Transmembrane</keyword>
<evidence type="ECO:0000256" key="8">
    <source>
        <dbReference type="ARBA" id="ARBA00023002"/>
    </source>
</evidence>
<dbReference type="GO" id="GO:0006636">
    <property type="term" value="P:unsaturated fatty acid biosynthetic process"/>
    <property type="evidence" value="ECO:0007669"/>
    <property type="project" value="TreeGrafter"/>
</dbReference>
<dbReference type="PROSITE" id="PS00476">
    <property type="entry name" value="FATTY_ACID_DESATUR_1"/>
    <property type="match status" value="1"/>
</dbReference>
<accession>A0A922IDY2</accession>
<dbReference type="GO" id="GO:0005506">
    <property type="term" value="F:iron ion binding"/>
    <property type="evidence" value="ECO:0007669"/>
    <property type="project" value="TreeGrafter"/>
</dbReference>
<keyword evidence="5" id="KW-0479">Metal-binding</keyword>
<evidence type="ECO:0000313" key="16">
    <source>
        <dbReference type="EMBL" id="KAH9530317.1"/>
    </source>
</evidence>
<keyword evidence="10" id="KW-0443">Lipid metabolism</keyword>
<gene>
    <name evidence="16" type="ORF">DERF_004130</name>
</gene>